<dbReference type="PRINTS" id="PR01703">
    <property type="entry name" value="MNSODISMTASE"/>
</dbReference>
<dbReference type="Pfam" id="PF00081">
    <property type="entry name" value="Sod_Fe_N"/>
    <property type="match status" value="1"/>
</dbReference>
<dbReference type="Gene3D" id="1.10.287.990">
    <property type="entry name" value="Fe,Mn superoxide dismutase (SOD) domain"/>
    <property type="match status" value="1"/>
</dbReference>
<dbReference type="Proteomes" id="UP001491310">
    <property type="component" value="Unassembled WGS sequence"/>
</dbReference>
<proteinExistence type="inferred from homology"/>
<evidence type="ECO:0000256" key="5">
    <source>
        <dbReference type="SAM" id="SignalP"/>
    </source>
</evidence>
<accession>A0ABR2Z369</accession>
<gene>
    <name evidence="8" type="ORF">WJX75_003905</name>
</gene>
<name>A0ABR2Z369_9CHLO</name>
<evidence type="ECO:0000313" key="8">
    <source>
        <dbReference type="EMBL" id="KAK9918405.1"/>
    </source>
</evidence>
<dbReference type="PANTHER" id="PTHR43595:SF2">
    <property type="entry name" value="SMALL RIBOSOMAL SUBUNIT PROTEIN MS42"/>
    <property type="match status" value="1"/>
</dbReference>
<dbReference type="SUPFAM" id="SSF54719">
    <property type="entry name" value="Fe,Mn superoxide dismutase (SOD), C-terminal domain"/>
    <property type="match status" value="1"/>
</dbReference>
<dbReference type="PROSITE" id="PS00088">
    <property type="entry name" value="SOD_MN"/>
    <property type="match status" value="1"/>
</dbReference>
<dbReference type="InterPro" id="IPR036314">
    <property type="entry name" value="SOD_C_sf"/>
</dbReference>
<dbReference type="InterPro" id="IPR036324">
    <property type="entry name" value="Mn/Fe_SOD_N_sf"/>
</dbReference>
<dbReference type="InterPro" id="IPR019833">
    <property type="entry name" value="Mn/Fe_SOD_BS"/>
</dbReference>
<dbReference type="InterPro" id="IPR019832">
    <property type="entry name" value="Mn/Fe_SOD_C"/>
</dbReference>
<evidence type="ECO:0000313" key="9">
    <source>
        <dbReference type="Proteomes" id="UP001491310"/>
    </source>
</evidence>
<sequence>MVAKNAFAAAAIGMLAVLGLAASASASQGRAMLADTMMMSMMAPAPGMMMMSMAPAPGMMMPMTFKQPALPYPYTATEPFIDNRTNTIHFTKHLATYYTNLNTAASTNSSLAMMKLEALVPALNMGTPKVIRNNAGGIFNHLIFFKTLMMPTAMTNSTNNTMLPEDIATAINSSFGNFSAFEKNMTETALGVFGSGWAWLTYNPKTKALAVEPTANQDNPLSAGLNYSGNTPLLGIDVWEHAYYLKHQNVRADYIKDWFMVVNWPQVSANYKAAMSGDMSMLTSYASA</sequence>
<feature type="domain" description="Manganese/iron superoxide dismutase N-terminal" evidence="6">
    <location>
        <begin position="65"/>
        <end position="148"/>
    </location>
</feature>
<dbReference type="EMBL" id="JALJOT010000001">
    <property type="protein sequence ID" value="KAK9918405.1"/>
    <property type="molecule type" value="Genomic_DNA"/>
</dbReference>
<dbReference type="InterPro" id="IPR001189">
    <property type="entry name" value="Mn/Fe_SOD"/>
</dbReference>
<keyword evidence="5" id="KW-0732">Signal</keyword>
<keyword evidence="3" id="KW-0479">Metal-binding</keyword>
<comment type="caution">
    <text evidence="8">The sequence shown here is derived from an EMBL/GenBank/DDBJ whole genome shotgun (WGS) entry which is preliminary data.</text>
</comment>
<keyword evidence="4" id="KW-0560">Oxidoreductase</keyword>
<keyword evidence="9" id="KW-1185">Reference proteome</keyword>
<dbReference type="EC" id="1.15.1.1" evidence="2"/>
<feature type="chain" id="PRO_5046031167" description="superoxide dismutase" evidence="5">
    <location>
        <begin position="27"/>
        <end position="288"/>
    </location>
</feature>
<protein>
    <recommendedName>
        <fullName evidence="2">superoxide dismutase</fullName>
        <ecNumber evidence="2">1.15.1.1</ecNumber>
    </recommendedName>
</protein>
<evidence type="ECO:0000256" key="2">
    <source>
        <dbReference type="ARBA" id="ARBA00012682"/>
    </source>
</evidence>
<evidence type="ECO:0000259" key="7">
    <source>
        <dbReference type="Pfam" id="PF02777"/>
    </source>
</evidence>
<evidence type="ECO:0000256" key="4">
    <source>
        <dbReference type="ARBA" id="ARBA00023002"/>
    </source>
</evidence>
<reference evidence="8 9" key="1">
    <citation type="journal article" date="2024" name="Nat. Commun.">
        <title>Phylogenomics reveals the evolutionary origins of lichenization in chlorophyte algae.</title>
        <authorList>
            <person name="Puginier C."/>
            <person name="Libourel C."/>
            <person name="Otte J."/>
            <person name="Skaloud P."/>
            <person name="Haon M."/>
            <person name="Grisel S."/>
            <person name="Petersen M."/>
            <person name="Berrin J.G."/>
            <person name="Delaux P.M."/>
            <person name="Dal Grande F."/>
            <person name="Keller J."/>
        </authorList>
    </citation>
    <scope>NUCLEOTIDE SEQUENCE [LARGE SCALE GENOMIC DNA]</scope>
    <source>
        <strain evidence="8 9">SAG 216-7</strain>
    </source>
</reference>
<evidence type="ECO:0000259" key="6">
    <source>
        <dbReference type="Pfam" id="PF00081"/>
    </source>
</evidence>
<comment type="similarity">
    <text evidence="1">Belongs to the iron/manganese superoxide dismutase family.</text>
</comment>
<dbReference type="InterPro" id="IPR019831">
    <property type="entry name" value="Mn/Fe_SOD_N"/>
</dbReference>
<dbReference type="PANTHER" id="PTHR43595">
    <property type="entry name" value="37S RIBOSOMAL PROTEIN S26, MITOCHONDRIAL"/>
    <property type="match status" value="1"/>
</dbReference>
<feature type="signal peptide" evidence="5">
    <location>
        <begin position="1"/>
        <end position="26"/>
    </location>
</feature>
<dbReference type="Gene3D" id="3.55.40.20">
    <property type="entry name" value="Iron/manganese superoxide dismutase, C-terminal domain"/>
    <property type="match status" value="1"/>
</dbReference>
<dbReference type="Pfam" id="PF02777">
    <property type="entry name" value="Sod_Fe_C"/>
    <property type="match status" value="1"/>
</dbReference>
<evidence type="ECO:0000256" key="3">
    <source>
        <dbReference type="ARBA" id="ARBA00022723"/>
    </source>
</evidence>
<feature type="domain" description="Manganese/iron superoxide dismutase C-terminal" evidence="7">
    <location>
        <begin position="166"/>
        <end position="269"/>
    </location>
</feature>
<dbReference type="SUPFAM" id="SSF46609">
    <property type="entry name" value="Fe,Mn superoxide dismutase (SOD), N-terminal domain"/>
    <property type="match status" value="1"/>
</dbReference>
<evidence type="ECO:0000256" key="1">
    <source>
        <dbReference type="ARBA" id="ARBA00008714"/>
    </source>
</evidence>
<organism evidence="8 9">
    <name type="scientific">Coccomyxa subellipsoidea</name>
    <dbReference type="NCBI Taxonomy" id="248742"/>
    <lineage>
        <taxon>Eukaryota</taxon>
        <taxon>Viridiplantae</taxon>
        <taxon>Chlorophyta</taxon>
        <taxon>core chlorophytes</taxon>
        <taxon>Trebouxiophyceae</taxon>
        <taxon>Trebouxiophyceae incertae sedis</taxon>
        <taxon>Coccomyxaceae</taxon>
        <taxon>Coccomyxa</taxon>
    </lineage>
</organism>